<protein>
    <recommendedName>
        <fullName evidence="1">site-specific DNA-methyltransferase (adenine-specific)</fullName>
        <ecNumber evidence="1">2.1.1.72</ecNumber>
    </recommendedName>
</protein>
<evidence type="ECO:0000256" key="2">
    <source>
        <dbReference type="ARBA" id="ARBA00022603"/>
    </source>
</evidence>
<dbReference type="KEGG" id="bcel:BcellWH2_03692"/>
<accession>A0A0N7IFR2</accession>
<evidence type="ECO:0000256" key="4">
    <source>
        <dbReference type="ARBA" id="ARBA00022691"/>
    </source>
</evidence>
<evidence type="ECO:0000313" key="7">
    <source>
        <dbReference type="EMBL" id="ALJ60915.1"/>
    </source>
</evidence>
<dbReference type="InterPro" id="IPR050953">
    <property type="entry name" value="N4_N6_ade-DNA_methylase"/>
</dbReference>
<evidence type="ECO:0000256" key="1">
    <source>
        <dbReference type="ARBA" id="ARBA00011900"/>
    </source>
</evidence>
<evidence type="ECO:0000256" key="3">
    <source>
        <dbReference type="ARBA" id="ARBA00022679"/>
    </source>
</evidence>
<comment type="catalytic activity">
    <reaction evidence="5">
        <text>a 2'-deoxyadenosine in DNA + S-adenosyl-L-methionine = an N(6)-methyl-2'-deoxyadenosine in DNA + S-adenosyl-L-homocysteine + H(+)</text>
        <dbReference type="Rhea" id="RHEA:15197"/>
        <dbReference type="Rhea" id="RHEA-COMP:12418"/>
        <dbReference type="Rhea" id="RHEA-COMP:12419"/>
        <dbReference type="ChEBI" id="CHEBI:15378"/>
        <dbReference type="ChEBI" id="CHEBI:57856"/>
        <dbReference type="ChEBI" id="CHEBI:59789"/>
        <dbReference type="ChEBI" id="CHEBI:90615"/>
        <dbReference type="ChEBI" id="CHEBI:90616"/>
        <dbReference type="EC" id="2.1.1.72"/>
    </reaction>
</comment>
<gene>
    <name evidence="7" type="ORF">BcellWH2_03692</name>
</gene>
<evidence type="ECO:0000256" key="5">
    <source>
        <dbReference type="ARBA" id="ARBA00047942"/>
    </source>
</evidence>
<dbReference type="InterPro" id="IPR011639">
    <property type="entry name" value="MethylTrfase_TaqI-like_dom"/>
</dbReference>
<feature type="domain" description="Type II methyltransferase M.TaqI-like" evidence="6">
    <location>
        <begin position="386"/>
        <end position="538"/>
    </location>
</feature>
<dbReference type="PANTHER" id="PTHR33841:SF1">
    <property type="entry name" value="DNA METHYLTRANSFERASE A"/>
    <property type="match status" value="1"/>
</dbReference>
<dbReference type="REBASE" id="129767">
    <property type="entry name" value="BceWH2ORF3692P"/>
</dbReference>
<dbReference type="Pfam" id="PF07669">
    <property type="entry name" value="Eco57I"/>
    <property type="match status" value="1"/>
</dbReference>
<dbReference type="Proteomes" id="UP000061809">
    <property type="component" value="Chromosome"/>
</dbReference>
<proteinExistence type="predicted"/>
<dbReference type="AlphaFoldDB" id="A0A0N7IFR2"/>
<dbReference type="PATRIC" id="fig|246787.4.peg.3813"/>
<dbReference type="Gene3D" id="3.40.50.150">
    <property type="entry name" value="Vaccinia Virus protein VP39"/>
    <property type="match status" value="1"/>
</dbReference>
<dbReference type="GO" id="GO:0006304">
    <property type="term" value="P:DNA modification"/>
    <property type="evidence" value="ECO:0007669"/>
    <property type="project" value="InterPro"/>
</dbReference>
<dbReference type="EC" id="2.1.1.72" evidence="1"/>
<keyword evidence="2" id="KW-0489">Methyltransferase</keyword>
<reference evidence="7 8" key="1">
    <citation type="journal article" date="2015" name="Science">
        <title>Genetic determinants of in vivo fitness and diet responsiveness in multiple human gut Bacteroides.</title>
        <authorList>
            <person name="Wu M."/>
            <person name="McNulty N.P."/>
            <person name="Rodionov D.A."/>
            <person name="Khoroshkin M.S."/>
            <person name="Griffin N.W."/>
            <person name="Cheng J."/>
            <person name="Latreille P."/>
            <person name="Kerstetter R.A."/>
            <person name="Terrapon N."/>
            <person name="Henrissat B."/>
            <person name="Osterman A.L."/>
            <person name="Gordon J.I."/>
        </authorList>
    </citation>
    <scope>NUCLEOTIDE SEQUENCE [LARGE SCALE GENOMIC DNA]</scope>
    <source>
        <strain evidence="7 8">WH2</strain>
    </source>
</reference>
<keyword evidence="4" id="KW-0949">S-adenosyl-L-methionine</keyword>
<evidence type="ECO:0000259" key="6">
    <source>
        <dbReference type="Pfam" id="PF07669"/>
    </source>
</evidence>
<dbReference type="SUPFAM" id="SSF53335">
    <property type="entry name" value="S-adenosyl-L-methionine-dependent methyltransferases"/>
    <property type="match status" value="1"/>
</dbReference>
<organism evidence="7 8">
    <name type="scientific">Bacteroides cellulosilyticus</name>
    <dbReference type="NCBI Taxonomy" id="246787"/>
    <lineage>
        <taxon>Bacteria</taxon>
        <taxon>Pseudomonadati</taxon>
        <taxon>Bacteroidota</taxon>
        <taxon>Bacteroidia</taxon>
        <taxon>Bacteroidales</taxon>
        <taxon>Bacteroidaceae</taxon>
        <taxon>Bacteroides</taxon>
    </lineage>
</organism>
<evidence type="ECO:0000313" key="8">
    <source>
        <dbReference type="Proteomes" id="UP000061809"/>
    </source>
</evidence>
<keyword evidence="3" id="KW-0808">Transferase</keyword>
<name>A0A0N7IFR2_9BACE</name>
<sequence length="1021" mass="120861">MGKSLNKFLSQLSIGEVVSFKNKEGKYSSTIHVDIQNKLDLINPDAIYIYNNQPLILFFDLSGNTDIKREKDIHKKVWSFDYSPIAFVIKNQEIKVYNALNYIKNEGHLEELNLTNEEIIEKFSFWNIQSAEIWVWFQKEYIDSYKGKETKKRVNERLFQNIKDVRNKLIDKENDPEGSIPNSLILKLIFIRYLIDRNINIDSEFIKGDDIHSRRYSFSNLIQEQNKLCDLFIKLNDRFNGVLFKDVDIKLTHEQALALSDIFRGEVPEKGSLFYGSDFYFEIFDFSIIPVEVISGIYESLIDPETRDLQSAVYTPSFLVEYMLNDTIDIYLSLNNISECKIFEVAVGSGIFLVQSLRKMIEKEIELYGNYDKKKFSERIRDIAKNNLFGIDINKEALKVTCFSIYIALLDYQEPKDINIYKFPNLLNENLFNANFFDTDHVFNQIIKDVKPHYILGNPPWKSNKDIFHVEWLKSNKKTVGRFEIAQSFLLRTKDFMNFDTKVALIVTSTIFYNVSKTTRKFKKEFLTTYNVDKFFDLSPVRRLIFEEKDSPASIIYYQLSQNHDYLKNITIHQSIKINYFLKYFKMLVIEKYDQKSIYQRYFLEYDWMFKVALYGNVLDFNLLKRLQSHKNRLIDYIDNEIIFGGAGIHKGTKSEYKPFISILNKPIIENSDVRRFFSYSRNSSNKIKSDDVYIKSGRVKGLYEGKQILIKEQAKDESEIVISMVDNEYVFRSGVFAITSSSSQDTIKKLYTYLITDLYQYYIYMTSGSWGTSTRPQIRWKEEYLSFPIVEPNDKEAIQLSGYIEEFIKQFKVNEGTDFMQFESNVNYELLSDINNSINSIYQVNDYENDLIDYVLKVSRYQFQESKQYLVTNFTFNNASDYRYRDTVLEKYAEVYIQEFQKIYLDENIQVEIYPLQHFIAMNFVFSSEEKVDKIVYPKDKLNEMEVLKRIGNLSISQITNNTDKTKNLFMQKDIKGFEQNSFYIIKPNEYKCWHRAMAWYDIAEFKAEIENAELNYLNK</sequence>
<dbReference type="GO" id="GO:0032259">
    <property type="term" value="P:methylation"/>
    <property type="evidence" value="ECO:0007669"/>
    <property type="project" value="UniProtKB-KW"/>
</dbReference>
<dbReference type="EMBL" id="CP012801">
    <property type="protein sequence ID" value="ALJ60915.1"/>
    <property type="molecule type" value="Genomic_DNA"/>
</dbReference>
<dbReference type="InterPro" id="IPR029063">
    <property type="entry name" value="SAM-dependent_MTases_sf"/>
</dbReference>
<dbReference type="RefSeq" id="WP_033160517.1">
    <property type="nucleotide sequence ID" value="NZ_CP012801.1"/>
</dbReference>
<dbReference type="PANTHER" id="PTHR33841">
    <property type="entry name" value="DNA METHYLTRANSFERASE YEEA-RELATED"/>
    <property type="match status" value="1"/>
</dbReference>
<dbReference type="GO" id="GO:0009007">
    <property type="term" value="F:site-specific DNA-methyltransferase (adenine-specific) activity"/>
    <property type="evidence" value="ECO:0007669"/>
    <property type="project" value="UniProtKB-EC"/>
</dbReference>